<reference evidence="1" key="1">
    <citation type="submission" date="2021-02" db="EMBL/GenBank/DDBJ databases">
        <authorList>
            <person name="Nowell W R."/>
        </authorList>
    </citation>
    <scope>NUCLEOTIDE SEQUENCE</scope>
</reference>
<proteinExistence type="predicted"/>
<sequence length="352" mass="40864">MNTPKFESPKDVEVDYDVDSPRFSVKNIDEIQQGISHLDEHGYAVFSNILSNDEINTGIDLLWKHFENLKEPYHIRRDNPQTWNKPWPGIPHNGLVNDEGIGQSEFMWFVRGNPNIKKVFSHIWNSNELFVSFDGAGCFRDWRLNKNWKTAGGWYHMDQNPFTKPNRCSIQGLVSLTDADESTGGLVVVPDSHKHFLELKSTTDEKRLYPDYLRVPYKYPLLEKLRPRIIKCKAGDLIVWDSRCMHCNTPALIAKEKTNQSELLRVVCYICMSPLSMFKPDVNEYENIEEFRSLRENCVRQRTTCTHWPLQIIPASEDYSGEIKPLKLNRFQQSLIIGTNVKAEDGTGEMYF</sequence>
<dbReference type="Proteomes" id="UP000663860">
    <property type="component" value="Unassembled WGS sequence"/>
</dbReference>
<dbReference type="Proteomes" id="UP000663868">
    <property type="component" value="Unassembled WGS sequence"/>
</dbReference>
<dbReference type="PANTHER" id="PTHR31630:SF6">
    <property type="entry name" value="PHYTANOYL-COA DIOXYGENASE-RELATED"/>
    <property type="match status" value="1"/>
</dbReference>
<dbReference type="Gene3D" id="2.60.120.620">
    <property type="entry name" value="q2cbj1_9rhob like domain"/>
    <property type="match status" value="1"/>
</dbReference>
<accession>A0A813MI50</accession>
<organism evidence="1 3">
    <name type="scientific">Adineta steineri</name>
    <dbReference type="NCBI Taxonomy" id="433720"/>
    <lineage>
        <taxon>Eukaryota</taxon>
        <taxon>Metazoa</taxon>
        <taxon>Spiralia</taxon>
        <taxon>Gnathifera</taxon>
        <taxon>Rotifera</taxon>
        <taxon>Eurotatoria</taxon>
        <taxon>Bdelloidea</taxon>
        <taxon>Adinetida</taxon>
        <taxon>Adinetidae</taxon>
        <taxon>Adineta</taxon>
    </lineage>
</organism>
<dbReference type="EMBL" id="CAJNOE010000004">
    <property type="protein sequence ID" value="CAF0715953.1"/>
    <property type="molecule type" value="Genomic_DNA"/>
</dbReference>
<evidence type="ECO:0000313" key="1">
    <source>
        <dbReference type="EMBL" id="CAF0715953.1"/>
    </source>
</evidence>
<dbReference type="Pfam" id="PF05721">
    <property type="entry name" value="PhyH"/>
    <property type="match status" value="1"/>
</dbReference>
<protein>
    <recommendedName>
        <fullName evidence="4">Phytanoyl-CoA dioxygenase</fullName>
    </recommendedName>
</protein>
<dbReference type="InterPro" id="IPR008775">
    <property type="entry name" value="Phytyl_CoA_dOase-like"/>
</dbReference>
<evidence type="ECO:0000313" key="2">
    <source>
        <dbReference type="EMBL" id="CAF3501542.1"/>
    </source>
</evidence>
<gene>
    <name evidence="1" type="ORF">IZO911_LOCUS1056</name>
    <name evidence="2" type="ORF">KXQ929_LOCUS95</name>
</gene>
<dbReference type="AlphaFoldDB" id="A0A813MI50"/>
<dbReference type="SUPFAM" id="SSF51197">
    <property type="entry name" value="Clavaminate synthase-like"/>
    <property type="match status" value="1"/>
</dbReference>
<evidence type="ECO:0000313" key="3">
    <source>
        <dbReference type="Proteomes" id="UP000663860"/>
    </source>
</evidence>
<dbReference type="PANTHER" id="PTHR31630">
    <property type="entry name" value="PHYTANOYL-COA DIOXYGENASE-RELATED-RELATED"/>
    <property type="match status" value="1"/>
</dbReference>
<evidence type="ECO:0008006" key="4">
    <source>
        <dbReference type="Google" id="ProtNLM"/>
    </source>
</evidence>
<dbReference type="EMBL" id="CAJOBB010000002">
    <property type="protein sequence ID" value="CAF3501542.1"/>
    <property type="molecule type" value="Genomic_DNA"/>
</dbReference>
<name>A0A813MI50_9BILA</name>
<comment type="caution">
    <text evidence="1">The sequence shown here is derived from an EMBL/GenBank/DDBJ whole genome shotgun (WGS) entry which is preliminary data.</text>
</comment>